<feature type="transmembrane region" description="Helical" evidence="10">
    <location>
        <begin position="221"/>
        <end position="238"/>
    </location>
</feature>
<keyword evidence="1 10" id="KW-0813">Transport</keyword>
<dbReference type="PANTHER" id="PTHR30578">
    <property type="entry name" value="ELECTRON TRANSPORT COMPLEX PROTEIN RNFD"/>
    <property type="match status" value="1"/>
</dbReference>
<evidence type="ECO:0000313" key="11">
    <source>
        <dbReference type="EMBL" id="HIS64146.1"/>
    </source>
</evidence>
<protein>
    <recommendedName>
        <fullName evidence="10">Ion-translocating oxidoreductase complex subunit D</fullName>
        <ecNumber evidence="10">7.-.-.-</ecNumber>
    </recommendedName>
    <alternativeName>
        <fullName evidence="10">Rnf electron transport complex subunit D</fullName>
    </alternativeName>
</protein>
<keyword evidence="9 10" id="KW-0472">Membrane</keyword>
<comment type="similarity">
    <text evidence="10">Belongs to the NqrB/RnfD family.</text>
</comment>
<evidence type="ECO:0000256" key="1">
    <source>
        <dbReference type="ARBA" id="ARBA00022448"/>
    </source>
</evidence>
<feature type="transmembrane region" description="Helical" evidence="10">
    <location>
        <begin position="125"/>
        <end position="145"/>
    </location>
</feature>
<sequence length="299" mass="31348">MLKLMVVSSAPHIWGKDSTHTIMRDVLIALVPALLASIWIFGIRTLAVTIVCVGVAMLAEDLFERATGRPNTVNDLSAAVTGTLLAFCLPADIPYWVAGLGSVIAIVVVKQLFGGIGQNFANPAITARVILLLCGFGGAMTTFAVDGVTAATPLADGGVYPGLGAMLLGTRGGSLGETCTIALLLGGAYLLYRRVITWHIPVTYLGTVFVVSLLAGQNLGLQMFGGGLMLGAFFMATDYTTSPMTDKGKLIYGVGCGLLTMMIRLWGSVPEGVSYAILLMNILTPHIDRVVRMKPLGGA</sequence>
<dbReference type="InterPro" id="IPR011303">
    <property type="entry name" value="RnfD_bac"/>
</dbReference>
<feature type="transmembrane region" description="Helical" evidence="10">
    <location>
        <begin position="26"/>
        <end position="59"/>
    </location>
</feature>
<comment type="function">
    <text evidence="10">Part of a membrane-bound complex that couples electron transfer with translocation of ions across the membrane.</text>
</comment>
<dbReference type="GO" id="GO:0022900">
    <property type="term" value="P:electron transport chain"/>
    <property type="evidence" value="ECO:0007669"/>
    <property type="project" value="UniProtKB-UniRule"/>
</dbReference>
<name>A0A9D1JSF3_9FIRM</name>
<keyword evidence="5 10" id="KW-0812">Transmembrane</keyword>
<evidence type="ECO:0000256" key="7">
    <source>
        <dbReference type="ARBA" id="ARBA00022982"/>
    </source>
</evidence>
<dbReference type="AlphaFoldDB" id="A0A9D1JSF3"/>
<dbReference type="GO" id="GO:0005886">
    <property type="term" value="C:plasma membrane"/>
    <property type="evidence" value="ECO:0007669"/>
    <property type="project" value="UniProtKB-SubCell"/>
</dbReference>
<dbReference type="HAMAP" id="MF_00462">
    <property type="entry name" value="RsxD_RnfD"/>
    <property type="match status" value="1"/>
</dbReference>
<keyword evidence="6 10" id="KW-1278">Translocase</keyword>
<accession>A0A9D1JSF3</accession>
<dbReference type="PANTHER" id="PTHR30578:SF0">
    <property type="entry name" value="ION-TRANSLOCATING OXIDOREDUCTASE COMPLEX SUBUNIT D"/>
    <property type="match status" value="1"/>
</dbReference>
<evidence type="ECO:0000256" key="4">
    <source>
        <dbReference type="ARBA" id="ARBA00022643"/>
    </source>
</evidence>
<comment type="caution">
    <text evidence="11">The sequence shown here is derived from an EMBL/GenBank/DDBJ whole genome shotgun (WGS) entry which is preliminary data.</text>
</comment>
<keyword evidence="8 10" id="KW-1133">Transmembrane helix</keyword>
<feature type="transmembrane region" description="Helical" evidence="10">
    <location>
        <begin position="250"/>
        <end position="267"/>
    </location>
</feature>
<organism evidence="11 12">
    <name type="scientific">Candidatus Avoscillospira avistercoris</name>
    <dbReference type="NCBI Taxonomy" id="2840707"/>
    <lineage>
        <taxon>Bacteria</taxon>
        <taxon>Bacillati</taxon>
        <taxon>Bacillota</taxon>
        <taxon>Clostridia</taxon>
        <taxon>Eubacteriales</taxon>
        <taxon>Oscillospiraceae</taxon>
        <taxon>Oscillospiraceae incertae sedis</taxon>
        <taxon>Candidatus Avoscillospira</taxon>
    </lineage>
</organism>
<feature type="transmembrane region" description="Helical" evidence="10">
    <location>
        <begin position="93"/>
        <end position="113"/>
    </location>
</feature>
<dbReference type="Pfam" id="PF03116">
    <property type="entry name" value="NQR2_RnfD_RnfE"/>
    <property type="match status" value="1"/>
</dbReference>
<proteinExistence type="inferred from homology"/>
<reference evidence="11" key="1">
    <citation type="submission" date="2020-10" db="EMBL/GenBank/DDBJ databases">
        <authorList>
            <person name="Gilroy R."/>
        </authorList>
    </citation>
    <scope>NUCLEOTIDE SEQUENCE</scope>
    <source>
        <strain evidence="11">ChiBcec16-1751</strain>
    </source>
</reference>
<evidence type="ECO:0000256" key="9">
    <source>
        <dbReference type="ARBA" id="ARBA00023136"/>
    </source>
</evidence>
<comment type="subunit">
    <text evidence="10">The complex is composed of six subunits: RnfA, RnfB, RnfC, RnfD, RnfE and RnfG.</text>
</comment>
<gene>
    <name evidence="10" type="primary">rnfD</name>
    <name evidence="11" type="ORF">IAA83_02090</name>
</gene>
<evidence type="ECO:0000256" key="10">
    <source>
        <dbReference type="HAMAP-Rule" id="MF_00462"/>
    </source>
</evidence>
<keyword evidence="10" id="KW-1003">Cell membrane</keyword>
<keyword evidence="7 10" id="KW-0249">Electron transport</keyword>
<dbReference type="GO" id="GO:0055085">
    <property type="term" value="P:transmembrane transport"/>
    <property type="evidence" value="ECO:0007669"/>
    <property type="project" value="InterPro"/>
</dbReference>
<evidence type="ECO:0000313" key="12">
    <source>
        <dbReference type="Proteomes" id="UP000886741"/>
    </source>
</evidence>
<keyword evidence="2 10" id="KW-0597">Phosphoprotein</keyword>
<evidence type="ECO:0000256" key="8">
    <source>
        <dbReference type="ARBA" id="ARBA00022989"/>
    </source>
</evidence>
<dbReference type="InterPro" id="IPR004338">
    <property type="entry name" value="NqrB/RnfD"/>
</dbReference>
<keyword evidence="3 10" id="KW-0285">Flavoprotein</keyword>
<dbReference type="EMBL" id="DVJJ01000041">
    <property type="protein sequence ID" value="HIS64146.1"/>
    <property type="molecule type" value="Genomic_DNA"/>
</dbReference>
<feature type="modified residue" description="FMN phosphoryl threonine" evidence="10">
    <location>
        <position position="152"/>
    </location>
</feature>
<evidence type="ECO:0000256" key="3">
    <source>
        <dbReference type="ARBA" id="ARBA00022630"/>
    </source>
</evidence>
<reference evidence="11" key="2">
    <citation type="journal article" date="2021" name="PeerJ">
        <title>Extensive microbial diversity within the chicken gut microbiome revealed by metagenomics and culture.</title>
        <authorList>
            <person name="Gilroy R."/>
            <person name="Ravi A."/>
            <person name="Getino M."/>
            <person name="Pursley I."/>
            <person name="Horton D.L."/>
            <person name="Alikhan N.F."/>
            <person name="Baker D."/>
            <person name="Gharbi K."/>
            <person name="Hall N."/>
            <person name="Watson M."/>
            <person name="Adriaenssens E.M."/>
            <person name="Foster-Nyarko E."/>
            <person name="Jarju S."/>
            <person name="Secka A."/>
            <person name="Antonio M."/>
            <person name="Oren A."/>
            <person name="Chaudhuri R.R."/>
            <person name="La Ragione R."/>
            <person name="Hildebrand F."/>
            <person name="Pallen M.J."/>
        </authorList>
    </citation>
    <scope>NUCLEOTIDE SEQUENCE</scope>
    <source>
        <strain evidence="11">ChiBcec16-1751</strain>
    </source>
</reference>
<feature type="transmembrane region" description="Helical" evidence="10">
    <location>
        <begin position="198"/>
        <end position="215"/>
    </location>
</feature>
<evidence type="ECO:0000256" key="6">
    <source>
        <dbReference type="ARBA" id="ARBA00022967"/>
    </source>
</evidence>
<comment type="cofactor">
    <cofactor evidence="10">
        <name>FMN</name>
        <dbReference type="ChEBI" id="CHEBI:58210"/>
    </cofactor>
</comment>
<dbReference type="EC" id="7.-.-.-" evidence="10"/>
<comment type="subcellular location">
    <subcellularLocation>
        <location evidence="10">Cell membrane</location>
        <topology evidence="10">Multi-pass membrane protein</topology>
    </subcellularLocation>
</comment>
<feature type="transmembrane region" description="Helical" evidence="10">
    <location>
        <begin position="165"/>
        <end position="191"/>
    </location>
</feature>
<evidence type="ECO:0000256" key="2">
    <source>
        <dbReference type="ARBA" id="ARBA00022553"/>
    </source>
</evidence>
<keyword evidence="4 10" id="KW-0288">FMN</keyword>
<dbReference type="Proteomes" id="UP000886741">
    <property type="component" value="Unassembled WGS sequence"/>
</dbReference>
<evidence type="ECO:0000256" key="5">
    <source>
        <dbReference type="ARBA" id="ARBA00022692"/>
    </source>
</evidence>